<gene>
    <name evidence="3" type="ORF">ACETWP_11715</name>
</gene>
<organism evidence="3 4">
    <name type="scientific">Arthrobacter halodurans</name>
    <dbReference type="NCBI Taxonomy" id="516699"/>
    <lineage>
        <taxon>Bacteria</taxon>
        <taxon>Bacillati</taxon>
        <taxon>Actinomycetota</taxon>
        <taxon>Actinomycetes</taxon>
        <taxon>Micrococcales</taxon>
        <taxon>Micrococcaceae</taxon>
        <taxon>Arthrobacter</taxon>
    </lineage>
</organism>
<dbReference type="SUPFAM" id="SSF52402">
    <property type="entry name" value="Adenine nucleotide alpha hydrolases-like"/>
    <property type="match status" value="1"/>
</dbReference>
<comment type="caution">
    <text evidence="3">The sequence shown here is derived from an EMBL/GenBank/DDBJ whole genome shotgun (WGS) entry which is preliminary data.</text>
</comment>
<proteinExistence type="inferred from homology"/>
<comment type="similarity">
    <text evidence="1">Belongs to the universal stress protein A family.</text>
</comment>
<dbReference type="Pfam" id="PF00582">
    <property type="entry name" value="Usp"/>
    <property type="match status" value="1"/>
</dbReference>
<evidence type="ECO:0000313" key="4">
    <source>
        <dbReference type="Proteomes" id="UP001575652"/>
    </source>
</evidence>
<dbReference type="EMBL" id="JBHDLJ010000009">
    <property type="protein sequence ID" value="MFB0835255.1"/>
    <property type="molecule type" value="Genomic_DNA"/>
</dbReference>
<evidence type="ECO:0000313" key="3">
    <source>
        <dbReference type="EMBL" id="MFB0835255.1"/>
    </source>
</evidence>
<dbReference type="PANTHER" id="PTHR46268:SF6">
    <property type="entry name" value="UNIVERSAL STRESS PROTEIN UP12"/>
    <property type="match status" value="1"/>
</dbReference>
<dbReference type="InterPro" id="IPR006015">
    <property type="entry name" value="Universal_stress_UspA"/>
</dbReference>
<dbReference type="PRINTS" id="PR01438">
    <property type="entry name" value="UNVRSLSTRESS"/>
</dbReference>
<keyword evidence="4" id="KW-1185">Reference proteome</keyword>
<accession>A0ABV4URE4</accession>
<dbReference type="InterPro" id="IPR006016">
    <property type="entry name" value="UspA"/>
</dbReference>
<dbReference type="Proteomes" id="UP001575652">
    <property type="component" value="Unassembled WGS sequence"/>
</dbReference>
<evidence type="ECO:0000259" key="2">
    <source>
        <dbReference type="Pfam" id="PF00582"/>
    </source>
</evidence>
<dbReference type="RefSeq" id="WP_373972432.1">
    <property type="nucleotide sequence ID" value="NZ_JBHDLJ010000009.1"/>
</dbReference>
<protein>
    <submittedName>
        <fullName evidence="3">Universal stress protein</fullName>
    </submittedName>
</protein>
<dbReference type="Gene3D" id="3.40.50.620">
    <property type="entry name" value="HUPs"/>
    <property type="match status" value="1"/>
</dbReference>
<name>A0ABV4URE4_9MICC</name>
<evidence type="ECO:0000256" key="1">
    <source>
        <dbReference type="ARBA" id="ARBA00008791"/>
    </source>
</evidence>
<feature type="domain" description="UspA" evidence="2">
    <location>
        <begin position="9"/>
        <end position="142"/>
    </location>
</feature>
<dbReference type="InterPro" id="IPR014729">
    <property type="entry name" value="Rossmann-like_a/b/a_fold"/>
</dbReference>
<reference evidence="3 4" key="1">
    <citation type="submission" date="2024-09" db="EMBL/GenBank/DDBJ databases">
        <authorList>
            <person name="Salinas-Garcia M.A."/>
            <person name="Prieme A."/>
        </authorList>
    </citation>
    <scope>NUCLEOTIDE SEQUENCE [LARGE SCALE GENOMIC DNA]</scope>
    <source>
        <strain evidence="3 4">DSM 21081</strain>
    </source>
</reference>
<sequence length="142" mass="15028">MSDSAATSQHVVVGVDGSPQSITALRYGRKLADALGLDLEAFAAWQVHTAFEQYEPTGWDPETEARTGLESTIEEAFGEDRPANLSLRLAMGPSTQQLVDRSKDAAMIVLGTRGRGGFKGMILGSVSANVAAHAKCPVVIAR</sequence>
<dbReference type="PANTHER" id="PTHR46268">
    <property type="entry name" value="STRESS RESPONSE PROTEIN NHAX"/>
    <property type="match status" value="1"/>
</dbReference>